<dbReference type="InterPro" id="IPR036812">
    <property type="entry name" value="NAD(P)_OxRdtase_dom_sf"/>
</dbReference>
<evidence type="ECO:0000259" key="3">
    <source>
        <dbReference type="Pfam" id="PF00248"/>
    </source>
</evidence>
<dbReference type="GeneID" id="31002089"/>
<dbReference type="SUPFAM" id="SSF51430">
    <property type="entry name" value="NAD(P)-linked oxidoreductase"/>
    <property type="match status" value="1"/>
</dbReference>
<proteinExistence type="predicted"/>
<keyword evidence="5" id="KW-1185">Reference proteome</keyword>
<keyword evidence="1" id="KW-0560">Oxidoreductase</keyword>
<dbReference type="AlphaFoldDB" id="A0A225ATM4"/>
<dbReference type="CDD" id="cd19101">
    <property type="entry name" value="AKR_unchar"/>
    <property type="match status" value="1"/>
</dbReference>
<name>A0A225ATM4_TALAT</name>
<evidence type="ECO:0000313" key="5">
    <source>
        <dbReference type="Proteomes" id="UP000214365"/>
    </source>
</evidence>
<dbReference type="Gene3D" id="3.20.20.100">
    <property type="entry name" value="NADP-dependent oxidoreductase domain"/>
    <property type="match status" value="1"/>
</dbReference>
<feature type="region of interest" description="Disordered" evidence="2">
    <location>
        <begin position="52"/>
        <end position="77"/>
    </location>
</feature>
<dbReference type="PANTHER" id="PTHR43147">
    <property type="entry name" value="PROTEIN TAS"/>
    <property type="match status" value="1"/>
</dbReference>
<dbReference type="EMBL" id="LFMY01000003">
    <property type="protein sequence ID" value="OKL61714.1"/>
    <property type="molecule type" value="Genomic_DNA"/>
</dbReference>
<dbReference type="Proteomes" id="UP000214365">
    <property type="component" value="Unassembled WGS sequence"/>
</dbReference>
<dbReference type="Pfam" id="PF00248">
    <property type="entry name" value="Aldo_ket_red"/>
    <property type="match status" value="1"/>
</dbReference>
<accession>A0A225ATM4</accession>
<protein>
    <recommendedName>
        <fullName evidence="3">NADP-dependent oxidoreductase domain-containing protein</fullName>
    </recommendedName>
</protein>
<dbReference type="InterPro" id="IPR023210">
    <property type="entry name" value="NADP_OxRdtase_dom"/>
</dbReference>
<sequence length="575" mass="64410">MAVAQQPRQPKLAHVNMMTDTVIANLTPEALRSIMRSLLAVQPDLTPAFESSTRDYLHSTKPPSLPSNSSTLTSWDPSSTNAQFSATQARIRCMVGCGLCYQSLPLLRDCVEYTRSIKCGTGKKSCIGDGEFDWNKMIATLDADIVQAATAVQKTLAAETGARELSADESLLVKGLYESIISCRQNHMLNTNNGHLPFERGLMALASLLGYLPVESQSKKQKTLPVPLTSKETFLIGVRQVPRIFSGLWQLSSPAWGSATTQSMNEQFEKTVRNGLTAFDMADHYGDAEIIFGRFRASYPHADELFTATKYCVFHPIKVSREVIQANVTERCQRLQASKIDLLQFHWQFYDDQNYINALRFLQEDDRVENLGLCNFDTEHLLRVLKSGVSIQSNQVQFSLIDCRPTIKMGQVCEEHGIKLLTYGTLCGGFLAERWLGKSEPGLYDDEITPSQRKVSSTTSTLYRRRADSVKYYSMIQCWGSWDLYQELLRTLKTIAIKHNVSISNVATRWVLDFPYVGAVIVGARMGVSEHVDENLASFGWSLDQADRQAIEAILERSGKSQMFETMGDCGGEYR</sequence>
<feature type="domain" description="NADP-dependent oxidoreductase" evidence="3">
    <location>
        <begin position="244"/>
        <end position="555"/>
    </location>
</feature>
<feature type="compositionally biased region" description="Low complexity" evidence="2">
    <location>
        <begin position="59"/>
        <end position="74"/>
    </location>
</feature>
<comment type="caution">
    <text evidence="4">The sequence shown here is derived from an EMBL/GenBank/DDBJ whole genome shotgun (WGS) entry which is preliminary data.</text>
</comment>
<dbReference type="RefSeq" id="XP_020121835.1">
    <property type="nucleotide sequence ID" value="XM_020264365.1"/>
</dbReference>
<evidence type="ECO:0000256" key="2">
    <source>
        <dbReference type="SAM" id="MobiDB-lite"/>
    </source>
</evidence>
<dbReference type="PANTHER" id="PTHR43147:SF2">
    <property type="entry name" value="NADP-DEPENDENT OXIDOREDUCTASE DOMAIN-CONTAINING PROTEIN"/>
    <property type="match status" value="1"/>
</dbReference>
<dbReference type="OrthoDB" id="686384at2759"/>
<evidence type="ECO:0000313" key="4">
    <source>
        <dbReference type="EMBL" id="OKL61714.1"/>
    </source>
</evidence>
<gene>
    <name evidence="4" type="ORF">UA08_02334</name>
</gene>
<dbReference type="STRING" id="1441469.A0A225ATM4"/>
<evidence type="ECO:0000256" key="1">
    <source>
        <dbReference type="ARBA" id="ARBA00023002"/>
    </source>
</evidence>
<organism evidence="4 5">
    <name type="scientific">Talaromyces atroroseus</name>
    <dbReference type="NCBI Taxonomy" id="1441469"/>
    <lineage>
        <taxon>Eukaryota</taxon>
        <taxon>Fungi</taxon>
        <taxon>Dikarya</taxon>
        <taxon>Ascomycota</taxon>
        <taxon>Pezizomycotina</taxon>
        <taxon>Eurotiomycetes</taxon>
        <taxon>Eurotiomycetidae</taxon>
        <taxon>Eurotiales</taxon>
        <taxon>Trichocomaceae</taxon>
        <taxon>Talaromyces</taxon>
        <taxon>Talaromyces sect. Trachyspermi</taxon>
    </lineage>
</organism>
<dbReference type="GO" id="GO:0016491">
    <property type="term" value="F:oxidoreductase activity"/>
    <property type="evidence" value="ECO:0007669"/>
    <property type="project" value="UniProtKB-KW"/>
</dbReference>
<reference evidence="4 5" key="1">
    <citation type="submission" date="2015-06" db="EMBL/GenBank/DDBJ databases">
        <title>Talaromyces atroroseus IBT 11181 draft genome.</title>
        <authorList>
            <person name="Rasmussen K.B."/>
            <person name="Rasmussen S."/>
            <person name="Petersen B."/>
            <person name="Sicheritz-Ponten T."/>
            <person name="Mortensen U.H."/>
            <person name="Thrane U."/>
        </authorList>
    </citation>
    <scope>NUCLEOTIDE SEQUENCE [LARGE SCALE GENOMIC DNA]</scope>
    <source>
        <strain evidence="4 5">IBT 11181</strain>
    </source>
</reference>